<dbReference type="PANTHER" id="PTHR21621:SF0">
    <property type="entry name" value="BETA-CITRYLGLUTAMATE SYNTHASE B-RELATED"/>
    <property type="match status" value="1"/>
</dbReference>
<dbReference type="GO" id="GO:0005524">
    <property type="term" value="F:ATP binding"/>
    <property type="evidence" value="ECO:0007669"/>
    <property type="project" value="UniProtKB-UniRule"/>
</dbReference>
<evidence type="ECO:0000259" key="3">
    <source>
        <dbReference type="PROSITE" id="PS50975"/>
    </source>
</evidence>
<dbReference type="InterPro" id="IPR011095">
    <property type="entry name" value="Dala_Dala_lig_C"/>
</dbReference>
<dbReference type="Pfam" id="PF08443">
    <property type="entry name" value="RimK"/>
    <property type="match status" value="1"/>
</dbReference>
<dbReference type="InterPro" id="IPR011761">
    <property type="entry name" value="ATP-grasp"/>
</dbReference>
<reference evidence="4 5" key="1">
    <citation type="journal article" date="2016" name="Nat. Commun.">
        <title>Thousands of microbial genomes shed light on interconnected biogeochemical processes in an aquifer system.</title>
        <authorList>
            <person name="Anantharaman K."/>
            <person name="Brown C.T."/>
            <person name="Hug L.A."/>
            <person name="Sharon I."/>
            <person name="Castelle C.J."/>
            <person name="Probst A.J."/>
            <person name="Thomas B.C."/>
            <person name="Singh A."/>
            <person name="Wilkins M.J."/>
            <person name="Karaoz U."/>
            <person name="Brodie E.L."/>
            <person name="Williams K.H."/>
            <person name="Hubbard S.S."/>
            <person name="Banfield J.F."/>
        </authorList>
    </citation>
    <scope>NUCLEOTIDE SEQUENCE [LARGE SCALE GENOMIC DNA]</scope>
</reference>
<dbReference type="GO" id="GO:0009432">
    <property type="term" value="P:SOS response"/>
    <property type="evidence" value="ECO:0007669"/>
    <property type="project" value="TreeGrafter"/>
</dbReference>
<dbReference type="PROSITE" id="PS50975">
    <property type="entry name" value="ATP_GRASP"/>
    <property type="match status" value="1"/>
</dbReference>
<dbReference type="GO" id="GO:0005737">
    <property type="term" value="C:cytoplasm"/>
    <property type="evidence" value="ECO:0007669"/>
    <property type="project" value="TreeGrafter"/>
</dbReference>
<comment type="caution">
    <text evidence="4">The sequence shown here is derived from an EMBL/GenBank/DDBJ whole genome shotgun (WGS) entry which is preliminary data.</text>
</comment>
<dbReference type="PANTHER" id="PTHR21621">
    <property type="entry name" value="RIBOSOMAL PROTEIN S6 MODIFICATION PROTEIN"/>
    <property type="match status" value="1"/>
</dbReference>
<keyword evidence="2" id="KW-0067">ATP-binding</keyword>
<evidence type="ECO:0000313" key="5">
    <source>
        <dbReference type="Proteomes" id="UP000176532"/>
    </source>
</evidence>
<evidence type="ECO:0000256" key="1">
    <source>
        <dbReference type="ARBA" id="ARBA00022598"/>
    </source>
</evidence>
<feature type="domain" description="ATP-grasp" evidence="3">
    <location>
        <begin position="66"/>
        <end position="333"/>
    </location>
</feature>
<dbReference type="SUPFAM" id="SSF56059">
    <property type="entry name" value="Glutathione synthetase ATP-binding domain-like"/>
    <property type="match status" value="1"/>
</dbReference>
<keyword evidence="2" id="KW-0547">Nucleotide-binding</keyword>
<dbReference type="GO" id="GO:0046872">
    <property type="term" value="F:metal ion binding"/>
    <property type="evidence" value="ECO:0007669"/>
    <property type="project" value="InterPro"/>
</dbReference>
<organism evidence="4 5">
    <name type="scientific">Candidatus Magasanikbacteria bacterium RIFCSPHIGHO2_02_FULL_50_9b</name>
    <dbReference type="NCBI Taxonomy" id="1798682"/>
    <lineage>
        <taxon>Bacteria</taxon>
        <taxon>Candidatus Magasanikiibacteriota</taxon>
    </lineage>
</organism>
<evidence type="ECO:0000256" key="2">
    <source>
        <dbReference type="PROSITE-ProRule" id="PRU00409"/>
    </source>
</evidence>
<dbReference type="GO" id="GO:0018169">
    <property type="term" value="F:ribosomal S6-glutamic acid ligase activity"/>
    <property type="evidence" value="ECO:0007669"/>
    <property type="project" value="TreeGrafter"/>
</dbReference>
<dbReference type="Gene3D" id="3.30.1490.20">
    <property type="entry name" value="ATP-grasp fold, A domain"/>
    <property type="match status" value="1"/>
</dbReference>
<dbReference type="GO" id="GO:0008716">
    <property type="term" value="F:D-alanine-D-alanine ligase activity"/>
    <property type="evidence" value="ECO:0007669"/>
    <property type="project" value="InterPro"/>
</dbReference>
<protein>
    <recommendedName>
        <fullName evidence="3">ATP-grasp domain-containing protein</fullName>
    </recommendedName>
</protein>
<dbReference type="Proteomes" id="UP000176532">
    <property type="component" value="Unassembled WGS sequence"/>
</dbReference>
<keyword evidence="1" id="KW-0436">Ligase</keyword>
<dbReference type="STRING" id="1798682.A3C15_04060"/>
<gene>
    <name evidence="4" type="ORF">A3C15_04060</name>
</gene>
<sequence length="359" mass="40090">MKESIVTPLFERIGRKLGVRVEIEPNWRYTGRLVFPDGTFSYFLATRFDINPFGAAEVAGDKDYAAFFMKKMGYPVPDGEAFFSPRWARTISSGRTPAAAYRYARTLGFPLIVKPNSLSQGVGVCVVHNKKEFDQAVKFICTQDKVFLVQRLSSGRDFRVVVVGGEILSAYERLPLAVVGDGVATIAKLVAKKQREFREQGRYTLIRLADFRITNFLRQQGLTRASIPKRGEQIKLLGTKNLSTGGESRDVTKKLHPTVRNLCIRLARDMGLNYCGVDLLLESAPSAPLGKYTVLEINAAPGIDHYAASGNRQRKIVERLYTKVFQALIKQHTAGTHAPSRVKNLDFSHEATYAIAVKR</sequence>
<evidence type="ECO:0000313" key="4">
    <source>
        <dbReference type="EMBL" id="OGH67588.1"/>
    </source>
</evidence>
<name>A0A1F6M7P4_9BACT</name>
<dbReference type="Pfam" id="PF07478">
    <property type="entry name" value="Dala_Dala_lig_C"/>
    <property type="match status" value="1"/>
</dbReference>
<dbReference type="AlphaFoldDB" id="A0A1F6M7P4"/>
<dbReference type="InterPro" id="IPR013815">
    <property type="entry name" value="ATP_grasp_subdomain_1"/>
</dbReference>
<dbReference type="Gene3D" id="3.30.470.20">
    <property type="entry name" value="ATP-grasp fold, B domain"/>
    <property type="match status" value="2"/>
</dbReference>
<dbReference type="InterPro" id="IPR013651">
    <property type="entry name" value="ATP-grasp_RimK-type"/>
</dbReference>
<proteinExistence type="predicted"/>
<dbReference type="EMBL" id="MFQD01000041">
    <property type="protein sequence ID" value="OGH67588.1"/>
    <property type="molecule type" value="Genomic_DNA"/>
</dbReference>
<accession>A0A1F6M7P4</accession>